<proteinExistence type="predicted"/>
<evidence type="ECO:0000313" key="1">
    <source>
        <dbReference type="EMBL" id="KKL14082.1"/>
    </source>
</evidence>
<accession>A0A0F9BJU3</accession>
<dbReference type="EMBL" id="LAZR01040603">
    <property type="protein sequence ID" value="KKL14082.1"/>
    <property type="molecule type" value="Genomic_DNA"/>
</dbReference>
<sequence>ANTNLFTVLSKHTAQITVLWVANRRLIPAKIRVGFDVAGGGTNIVPDEAWLYHQVEIPAESTLVLDAARGFWLGAADDVVIRTDISGVSFGASGILYATV</sequence>
<comment type="caution">
    <text evidence="1">The sequence shown here is derived from an EMBL/GenBank/DDBJ whole genome shotgun (WGS) entry which is preliminary data.</text>
</comment>
<protein>
    <submittedName>
        <fullName evidence="1">Uncharacterized protein</fullName>
    </submittedName>
</protein>
<name>A0A0F9BJU3_9ZZZZ</name>
<feature type="non-terminal residue" evidence="1">
    <location>
        <position position="1"/>
    </location>
</feature>
<organism evidence="1">
    <name type="scientific">marine sediment metagenome</name>
    <dbReference type="NCBI Taxonomy" id="412755"/>
    <lineage>
        <taxon>unclassified sequences</taxon>
        <taxon>metagenomes</taxon>
        <taxon>ecological metagenomes</taxon>
    </lineage>
</organism>
<dbReference type="AlphaFoldDB" id="A0A0F9BJU3"/>
<reference evidence="1" key="1">
    <citation type="journal article" date="2015" name="Nature">
        <title>Complex archaea that bridge the gap between prokaryotes and eukaryotes.</title>
        <authorList>
            <person name="Spang A."/>
            <person name="Saw J.H."/>
            <person name="Jorgensen S.L."/>
            <person name="Zaremba-Niedzwiedzka K."/>
            <person name="Martijn J."/>
            <person name="Lind A.E."/>
            <person name="van Eijk R."/>
            <person name="Schleper C."/>
            <person name="Guy L."/>
            <person name="Ettema T.J."/>
        </authorList>
    </citation>
    <scope>NUCLEOTIDE SEQUENCE</scope>
</reference>
<gene>
    <name evidence="1" type="ORF">LCGC14_2519350</name>
</gene>